<dbReference type="AlphaFoldDB" id="A0A0U1MD95"/>
<dbReference type="SMART" id="SM00248">
    <property type="entry name" value="ANK"/>
    <property type="match status" value="8"/>
</dbReference>
<organism evidence="4 5">
    <name type="scientific">Talaromyces islandicus</name>
    <name type="common">Penicillium islandicum</name>
    <dbReference type="NCBI Taxonomy" id="28573"/>
    <lineage>
        <taxon>Eukaryota</taxon>
        <taxon>Fungi</taxon>
        <taxon>Dikarya</taxon>
        <taxon>Ascomycota</taxon>
        <taxon>Pezizomycotina</taxon>
        <taxon>Eurotiomycetes</taxon>
        <taxon>Eurotiomycetidae</taxon>
        <taxon>Eurotiales</taxon>
        <taxon>Trichocomaceae</taxon>
        <taxon>Talaromyces</taxon>
        <taxon>Talaromyces sect. Islandici</taxon>
    </lineage>
</organism>
<dbReference type="Gene3D" id="1.25.40.20">
    <property type="entry name" value="Ankyrin repeat-containing domain"/>
    <property type="match status" value="2"/>
</dbReference>
<evidence type="ECO:0000313" key="4">
    <source>
        <dbReference type="EMBL" id="CRG92916.1"/>
    </source>
</evidence>
<dbReference type="PANTHER" id="PTHR24180:SF45">
    <property type="entry name" value="POLY [ADP-RIBOSE] POLYMERASE TANKYRASE"/>
    <property type="match status" value="1"/>
</dbReference>
<dbReference type="SUPFAM" id="SSF48403">
    <property type="entry name" value="Ankyrin repeat"/>
    <property type="match status" value="1"/>
</dbReference>
<dbReference type="PROSITE" id="PS50088">
    <property type="entry name" value="ANK_REPEAT"/>
    <property type="match status" value="1"/>
</dbReference>
<dbReference type="Proteomes" id="UP000054383">
    <property type="component" value="Unassembled WGS sequence"/>
</dbReference>
<dbReference type="PANTHER" id="PTHR24180">
    <property type="entry name" value="CYCLIN-DEPENDENT KINASE INHIBITOR 2C-RELATED"/>
    <property type="match status" value="1"/>
</dbReference>
<feature type="repeat" description="ANK" evidence="3">
    <location>
        <begin position="281"/>
        <end position="313"/>
    </location>
</feature>
<dbReference type="EMBL" id="CVMT01000037">
    <property type="protein sequence ID" value="CRG92916.1"/>
    <property type="molecule type" value="Genomic_DNA"/>
</dbReference>
<dbReference type="InterPro" id="IPR036770">
    <property type="entry name" value="Ankyrin_rpt-contain_sf"/>
</dbReference>
<dbReference type="Pfam" id="PF12796">
    <property type="entry name" value="Ank_2"/>
    <property type="match status" value="2"/>
</dbReference>
<name>A0A0U1MD95_TALIS</name>
<dbReference type="STRING" id="28573.A0A0U1MD95"/>
<dbReference type="OrthoDB" id="4223509at2759"/>
<keyword evidence="2 3" id="KW-0040">ANK repeat</keyword>
<dbReference type="OMA" id="CEIYYLA"/>
<keyword evidence="5" id="KW-1185">Reference proteome</keyword>
<gene>
    <name evidence="4" type="ORF">PISL3812_09996</name>
</gene>
<keyword evidence="1" id="KW-0677">Repeat</keyword>
<evidence type="ECO:0000256" key="2">
    <source>
        <dbReference type="ARBA" id="ARBA00023043"/>
    </source>
</evidence>
<protein>
    <submittedName>
        <fullName evidence="4">Uncharacterized protein</fullName>
    </submittedName>
</protein>
<evidence type="ECO:0000256" key="3">
    <source>
        <dbReference type="PROSITE-ProRule" id="PRU00023"/>
    </source>
</evidence>
<dbReference type="PROSITE" id="PS50297">
    <property type="entry name" value="ANK_REP_REGION"/>
    <property type="match status" value="1"/>
</dbReference>
<accession>A0A0U1MD95</accession>
<evidence type="ECO:0000256" key="1">
    <source>
        <dbReference type="ARBA" id="ARBA00022737"/>
    </source>
</evidence>
<dbReference type="InterPro" id="IPR002110">
    <property type="entry name" value="Ankyrin_rpt"/>
</dbReference>
<reference evidence="4 5" key="1">
    <citation type="submission" date="2015-04" db="EMBL/GenBank/DDBJ databases">
        <authorList>
            <person name="Syromyatnikov M.Y."/>
            <person name="Popov V.N."/>
        </authorList>
    </citation>
    <scope>NUCLEOTIDE SEQUENCE [LARGE SCALE GENOMIC DNA]</scope>
    <source>
        <strain evidence="4">WF-38-12</strain>
    </source>
</reference>
<dbReference type="InterPro" id="IPR051637">
    <property type="entry name" value="Ank_repeat_dom-contain_49"/>
</dbReference>
<sequence length="513" mass="57870">MENSPLKNLGEEIILIIVGALEKQCEIYYLALTCKCLFRICNKELYRFNIKYNNSAVFRWAVQKGNEELMARLLAFYSPNVNTVNLPFSYEIFTKPLFAGVSLEEWNRCPDFAQGIFSTYHGRYHTVTPLMEATRQESGSMVRLLLQRGDVDIHAKNYLGNDALKCAVLNGTTICVQFLLDDGRRTNVNEQNYEGNTALLLALRGRLKTTKDRIDAHLPNHVWLPSNRIRYDAITASLLSHPGIDINQGDASGHTPLQEAIRLNDDRYLKMLLHHPMIDVDHGKPLCYAAANGKVEAMKMLIESGADVNQRGEDGRSPLSCVVNGGHWLAMKYLLGVQGIDVNMTDNRGQTALHKVCAYKGGIFDRETKRMLNLLLAEPDLEINAKDLAGKSPLCCAIEVGSSESVELLLMDERMEIHAKDREQAADIYEDLISGGARRIKDLLREKNRNMIHGEMRRYSDGTTPLDLADFVGMRFKSFSYFPYGILLSIIQKISGRQEVLAHLAQDVDKDKR</sequence>
<proteinExistence type="predicted"/>
<evidence type="ECO:0000313" key="5">
    <source>
        <dbReference type="Proteomes" id="UP000054383"/>
    </source>
</evidence>